<feature type="domain" description="Methyltransferase" evidence="1">
    <location>
        <begin position="41"/>
        <end position="135"/>
    </location>
</feature>
<gene>
    <name evidence="2" type="ORF">MF672_048300</name>
</gene>
<dbReference type="PANTHER" id="PTHR43667">
    <property type="entry name" value="CYCLOPROPANE-FATTY-ACYL-PHOSPHOLIPID SYNTHASE"/>
    <property type="match status" value="1"/>
</dbReference>
<dbReference type="GO" id="GO:0008168">
    <property type="term" value="F:methyltransferase activity"/>
    <property type="evidence" value="ECO:0007669"/>
    <property type="project" value="UniProtKB-KW"/>
</dbReference>
<dbReference type="EMBL" id="JAKRKC020000003">
    <property type="protein sequence ID" value="MCK2221557.1"/>
    <property type="molecule type" value="Genomic_DNA"/>
</dbReference>
<sequence>MDRELISAIAHLDHPVAAPVSDTAVERLLRRAKLPDGARLLDLGCGPGEWALRALELVPSATADGVDLSPHAVSAAGRAAAARGLSGRFTAHLGDATAFPAAEPYDLVLAVGSTHAFGGLKGTLRAAARHLRPGGLALVGEGFWERPPGPELEAAIGGYPDLAGTVDSAEAGGWLTVHAHVSDRAEWDDYEFSWTGGLARWAAEHPGPDAEHVLRVMREHRELWLTGYRDVLGFVTLLLLRRP</sequence>
<proteinExistence type="predicted"/>
<dbReference type="GO" id="GO:0032259">
    <property type="term" value="P:methylation"/>
    <property type="evidence" value="ECO:0007669"/>
    <property type="project" value="UniProtKB-KW"/>
</dbReference>
<keyword evidence="3" id="KW-1185">Reference proteome</keyword>
<accession>A0ABT0GAC3</accession>
<evidence type="ECO:0000259" key="1">
    <source>
        <dbReference type="Pfam" id="PF13649"/>
    </source>
</evidence>
<reference evidence="2 3" key="1">
    <citation type="submission" date="2022-04" db="EMBL/GenBank/DDBJ databases">
        <title>Genome draft of Actinomadura sp. ATCC 31491.</title>
        <authorList>
            <person name="Shi X."/>
            <person name="Du Y."/>
        </authorList>
    </citation>
    <scope>NUCLEOTIDE SEQUENCE [LARGE SCALE GENOMIC DNA]</scope>
    <source>
        <strain evidence="2 3">ATCC 31491</strain>
    </source>
</reference>
<dbReference type="RefSeq" id="WP_242373301.1">
    <property type="nucleotide sequence ID" value="NZ_JAKRKC020000003.1"/>
</dbReference>
<dbReference type="InterPro" id="IPR050723">
    <property type="entry name" value="CFA/CMAS"/>
</dbReference>
<dbReference type="Proteomes" id="UP001317259">
    <property type="component" value="Unassembled WGS sequence"/>
</dbReference>
<dbReference type="SUPFAM" id="SSF53335">
    <property type="entry name" value="S-adenosyl-L-methionine-dependent methyltransferases"/>
    <property type="match status" value="1"/>
</dbReference>
<comment type="caution">
    <text evidence="2">The sequence shown here is derived from an EMBL/GenBank/DDBJ whole genome shotgun (WGS) entry which is preliminary data.</text>
</comment>
<evidence type="ECO:0000313" key="2">
    <source>
        <dbReference type="EMBL" id="MCK2221557.1"/>
    </source>
</evidence>
<dbReference type="CDD" id="cd02440">
    <property type="entry name" value="AdoMet_MTases"/>
    <property type="match status" value="1"/>
</dbReference>
<protein>
    <submittedName>
        <fullName evidence="2">Class I SAM-dependent methyltransferase</fullName>
    </submittedName>
</protein>
<dbReference type="Pfam" id="PF13649">
    <property type="entry name" value="Methyltransf_25"/>
    <property type="match status" value="1"/>
</dbReference>
<dbReference type="Gene3D" id="3.40.50.150">
    <property type="entry name" value="Vaccinia Virus protein VP39"/>
    <property type="match status" value="1"/>
</dbReference>
<keyword evidence="2" id="KW-0489">Methyltransferase</keyword>
<keyword evidence="2" id="KW-0808">Transferase</keyword>
<evidence type="ECO:0000313" key="3">
    <source>
        <dbReference type="Proteomes" id="UP001317259"/>
    </source>
</evidence>
<name>A0ABT0GAC3_9ACTN</name>
<dbReference type="InterPro" id="IPR041698">
    <property type="entry name" value="Methyltransf_25"/>
</dbReference>
<organism evidence="2 3">
    <name type="scientific">Actinomadura luzonensis</name>
    <dbReference type="NCBI Taxonomy" id="2805427"/>
    <lineage>
        <taxon>Bacteria</taxon>
        <taxon>Bacillati</taxon>
        <taxon>Actinomycetota</taxon>
        <taxon>Actinomycetes</taxon>
        <taxon>Streptosporangiales</taxon>
        <taxon>Thermomonosporaceae</taxon>
        <taxon>Actinomadura</taxon>
    </lineage>
</organism>
<dbReference type="PANTHER" id="PTHR43667:SF2">
    <property type="entry name" value="FATTY ACID C-METHYL TRANSFERASE"/>
    <property type="match status" value="1"/>
</dbReference>
<dbReference type="InterPro" id="IPR029063">
    <property type="entry name" value="SAM-dependent_MTases_sf"/>
</dbReference>